<proteinExistence type="inferred from homology"/>
<keyword evidence="3" id="KW-0812">Transmembrane</keyword>
<dbReference type="PANTHER" id="PTHR15858:SF0">
    <property type="entry name" value="IMMEDIATE EARLY RESPONSE 3-INTERACTING PROTEIN 1"/>
    <property type="match status" value="1"/>
</dbReference>
<comment type="subcellular location">
    <subcellularLocation>
        <location evidence="1">Membrane</location>
    </subcellularLocation>
</comment>
<protein>
    <recommendedName>
        <fullName evidence="9">Immediate early response 3-interacting protein 1</fullName>
    </recommendedName>
</protein>
<accession>A0A8J9S743</accession>
<dbReference type="GO" id="GO:0000139">
    <property type="term" value="C:Golgi membrane"/>
    <property type="evidence" value="ECO:0007669"/>
    <property type="project" value="TreeGrafter"/>
</dbReference>
<keyword evidence="2" id="KW-0813">Transport</keyword>
<keyword evidence="4" id="KW-0653">Protein transport</keyword>
<keyword evidence="6" id="KW-0472">Membrane</keyword>
<sequence length="73" mass="8008">MQAGLLLLNAVMVLNRKRFLAKYGLDDLNHIQEERNPLRSQAVGLLHAVGYLKVPVIVANLITALFEILLGGA</sequence>
<organism evidence="8">
    <name type="scientific">Phaeodactylum tricornutum</name>
    <name type="common">Diatom</name>
    <dbReference type="NCBI Taxonomy" id="2850"/>
    <lineage>
        <taxon>Eukaryota</taxon>
        <taxon>Sar</taxon>
        <taxon>Stramenopiles</taxon>
        <taxon>Ochrophyta</taxon>
        <taxon>Bacillariophyta</taxon>
        <taxon>Bacillariophyceae</taxon>
        <taxon>Bacillariophycidae</taxon>
        <taxon>Naviculales</taxon>
        <taxon>Phaeodactylaceae</taxon>
        <taxon>Phaeodactylum</taxon>
    </lineage>
</organism>
<keyword evidence="5" id="KW-1133">Transmembrane helix</keyword>
<dbReference type="GO" id="GO:0030134">
    <property type="term" value="C:COPII-coated ER to Golgi transport vesicle"/>
    <property type="evidence" value="ECO:0007669"/>
    <property type="project" value="TreeGrafter"/>
</dbReference>
<dbReference type="InterPro" id="IPR013880">
    <property type="entry name" value="Yos1"/>
</dbReference>
<evidence type="ECO:0000313" key="8">
    <source>
        <dbReference type="EMBL" id="CAG9285128.1"/>
    </source>
</evidence>
<dbReference type="Proteomes" id="UP000836788">
    <property type="component" value="Chromosome 2"/>
</dbReference>
<dbReference type="Pfam" id="PF08571">
    <property type="entry name" value="Yos1"/>
    <property type="match status" value="1"/>
</dbReference>
<dbReference type="PANTHER" id="PTHR15858">
    <property type="entry name" value="IMMEDIATE EARLY RESPONSE 3-INTERACTING PROTEIN 1"/>
    <property type="match status" value="1"/>
</dbReference>
<comment type="similarity">
    <text evidence="7">Belongs to the YOS1 family.</text>
</comment>
<evidence type="ECO:0000256" key="5">
    <source>
        <dbReference type="ARBA" id="ARBA00022989"/>
    </source>
</evidence>
<dbReference type="GO" id="GO:0015031">
    <property type="term" value="P:protein transport"/>
    <property type="evidence" value="ECO:0007669"/>
    <property type="project" value="UniProtKB-KW"/>
</dbReference>
<gene>
    <name evidence="8" type="ORF">PTTT1_LOCUS28042</name>
</gene>
<dbReference type="GO" id="GO:0005789">
    <property type="term" value="C:endoplasmic reticulum membrane"/>
    <property type="evidence" value="ECO:0007669"/>
    <property type="project" value="TreeGrafter"/>
</dbReference>
<evidence type="ECO:0008006" key="9">
    <source>
        <dbReference type="Google" id="ProtNLM"/>
    </source>
</evidence>
<evidence type="ECO:0000256" key="6">
    <source>
        <dbReference type="ARBA" id="ARBA00023136"/>
    </source>
</evidence>
<evidence type="ECO:0000256" key="7">
    <source>
        <dbReference type="ARBA" id="ARBA00024203"/>
    </source>
</evidence>
<evidence type="ECO:0000256" key="2">
    <source>
        <dbReference type="ARBA" id="ARBA00022448"/>
    </source>
</evidence>
<dbReference type="AlphaFoldDB" id="A0A8J9S743"/>
<evidence type="ECO:0000256" key="4">
    <source>
        <dbReference type="ARBA" id="ARBA00022927"/>
    </source>
</evidence>
<name>A0A8J9S743_PHATR</name>
<dbReference type="GO" id="GO:0006888">
    <property type="term" value="P:endoplasmic reticulum to Golgi vesicle-mediated transport"/>
    <property type="evidence" value="ECO:0007669"/>
    <property type="project" value="TreeGrafter"/>
</dbReference>
<reference evidence="8" key="1">
    <citation type="submission" date="2022-02" db="EMBL/GenBank/DDBJ databases">
        <authorList>
            <person name="Giguere J D."/>
        </authorList>
    </citation>
    <scope>NUCLEOTIDE SEQUENCE</scope>
    <source>
        <strain evidence="8">CCAP 1055/1</strain>
    </source>
</reference>
<evidence type="ECO:0000256" key="1">
    <source>
        <dbReference type="ARBA" id="ARBA00004370"/>
    </source>
</evidence>
<evidence type="ECO:0000256" key="3">
    <source>
        <dbReference type="ARBA" id="ARBA00022692"/>
    </source>
</evidence>
<dbReference type="EMBL" id="OU594943">
    <property type="protein sequence ID" value="CAG9285128.1"/>
    <property type="molecule type" value="Genomic_DNA"/>
</dbReference>